<dbReference type="FunFam" id="1.25.40.10:FF:000840">
    <property type="entry name" value="Pentatricopeptide repeat-containing protein At3g12770"/>
    <property type="match status" value="1"/>
</dbReference>
<dbReference type="GO" id="GO:0003723">
    <property type="term" value="F:RNA binding"/>
    <property type="evidence" value="ECO:0007669"/>
    <property type="project" value="InterPro"/>
</dbReference>
<dbReference type="Pfam" id="PF13041">
    <property type="entry name" value="PPR_2"/>
    <property type="match status" value="3"/>
</dbReference>
<evidence type="ECO:0000313" key="3">
    <source>
        <dbReference type="EMBL" id="KAK9290334.1"/>
    </source>
</evidence>
<evidence type="ECO:0008006" key="5">
    <source>
        <dbReference type="Google" id="ProtNLM"/>
    </source>
</evidence>
<dbReference type="GO" id="GO:0009451">
    <property type="term" value="P:RNA modification"/>
    <property type="evidence" value="ECO:0007669"/>
    <property type="project" value="InterPro"/>
</dbReference>
<evidence type="ECO:0000256" key="2">
    <source>
        <dbReference type="PROSITE-ProRule" id="PRU00708"/>
    </source>
</evidence>
<feature type="repeat" description="PPR" evidence="2">
    <location>
        <begin position="82"/>
        <end position="116"/>
    </location>
</feature>
<name>A0AAP0X2D5_LIQFO</name>
<accession>A0AAP0X2D5</accession>
<feature type="repeat" description="PPR" evidence="2">
    <location>
        <begin position="284"/>
        <end position="318"/>
    </location>
</feature>
<protein>
    <recommendedName>
        <fullName evidence="5">Pentatricopeptide repeat-containing protein</fullName>
    </recommendedName>
</protein>
<dbReference type="InterPro" id="IPR046960">
    <property type="entry name" value="PPR_At4g14850-like_plant"/>
</dbReference>
<organism evidence="3 4">
    <name type="scientific">Liquidambar formosana</name>
    <name type="common">Formosan gum</name>
    <dbReference type="NCBI Taxonomy" id="63359"/>
    <lineage>
        <taxon>Eukaryota</taxon>
        <taxon>Viridiplantae</taxon>
        <taxon>Streptophyta</taxon>
        <taxon>Embryophyta</taxon>
        <taxon>Tracheophyta</taxon>
        <taxon>Spermatophyta</taxon>
        <taxon>Magnoliopsida</taxon>
        <taxon>eudicotyledons</taxon>
        <taxon>Gunneridae</taxon>
        <taxon>Pentapetalae</taxon>
        <taxon>Saxifragales</taxon>
        <taxon>Altingiaceae</taxon>
        <taxon>Liquidambar</taxon>
    </lineage>
</organism>
<reference evidence="3 4" key="1">
    <citation type="journal article" date="2024" name="Plant J.">
        <title>Genome sequences and population genomics reveal climatic adaptation and genomic divergence between two closely related sweetgum species.</title>
        <authorList>
            <person name="Xu W.Q."/>
            <person name="Ren C.Q."/>
            <person name="Zhang X.Y."/>
            <person name="Comes H.P."/>
            <person name="Liu X.H."/>
            <person name="Li Y.G."/>
            <person name="Kettle C.J."/>
            <person name="Jalonen R."/>
            <person name="Gaisberger H."/>
            <person name="Ma Y.Z."/>
            <person name="Qiu Y.X."/>
        </authorList>
    </citation>
    <scope>NUCLEOTIDE SEQUENCE [LARGE SCALE GENOMIC DNA]</scope>
    <source>
        <strain evidence="3">Hangzhou</strain>
    </source>
</reference>
<dbReference type="Pfam" id="PF01535">
    <property type="entry name" value="PPR"/>
    <property type="match status" value="2"/>
</dbReference>
<dbReference type="NCBIfam" id="TIGR00756">
    <property type="entry name" value="PPR"/>
    <property type="match status" value="5"/>
</dbReference>
<dbReference type="FunFam" id="1.25.40.10:FF:000309">
    <property type="entry name" value="Pentatricopeptide repeat-containing protein, chloroplastic"/>
    <property type="match status" value="1"/>
</dbReference>
<proteinExistence type="predicted"/>
<evidence type="ECO:0000313" key="4">
    <source>
        <dbReference type="Proteomes" id="UP001415857"/>
    </source>
</evidence>
<dbReference type="AlphaFoldDB" id="A0AAP0X2D5"/>
<feature type="repeat" description="PPR" evidence="2">
    <location>
        <begin position="354"/>
        <end position="388"/>
    </location>
</feature>
<dbReference type="Proteomes" id="UP001415857">
    <property type="component" value="Unassembled WGS sequence"/>
</dbReference>
<keyword evidence="4" id="KW-1185">Reference proteome</keyword>
<comment type="caution">
    <text evidence="3">The sequence shown here is derived from an EMBL/GenBank/DDBJ whole genome shotgun (WGS) entry which is preliminary data.</text>
</comment>
<gene>
    <name evidence="3" type="ORF">L1049_008501</name>
</gene>
<dbReference type="PANTHER" id="PTHR47926:SF446">
    <property type="entry name" value="PENTACOTRIPEPTIDE-REPEAT REGION OF PRORP DOMAIN-CONTAINING PROTEIN"/>
    <property type="match status" value="1"/>
</dbReference>
<dbReference type="PROSITE" id="PS51375">
    <property type="entry name" value="PPR"/>
    <property type="match status" value="4"/>
</dbReference>
<dbReference type="EMBL" id="JBBPBK010000002">
    <property type="protein sequence ID" value="KAK9290334.1"/>
    <property type="molecule type" value="Genomic_DNA"/>
</dbReference>
<feature type="repeat" description="PPR" evidence="2">
    <location>
        <begin position="183"/>
        <end position="217"/>
    </location>
</feature>
<keyword evidence="1" id="KW-0677">Repeat</keyword>
<dbReference type="InterPro" id="IPR002885">
    <property type="entry name" value="PPR_rpt"/>
</dbReference>
<dbReference type="InterPro" id="IPR011990">
    <property type="entry name" value="TPR-like_helical_dom_sf"/>
</dbReference>
<dbReference type="FunFam" id="1.25.40.10:FF:000450">
    <property type="entry name" value="Putative pentatricopeptide repeat-containing protein"/>
    <property type="match status" value="1"/>
</dbReference>
<sequence>MKVMTIFTNPTSPPFSKSLIEIKKRLLQGFNSFKQLKHVHARLLRLGLDQDNYLLNMIFKYSLNSGNTNYTRLVFSQTREPNIFLWNTMIRGLVSNDCFYEAIEFYCLMRREGFLPNSFTFPFVLKACARLLDFQLGVKIHTLVVKAGFDFDIFVNTSLVCLYAKCGYLEIAHKLFDDISEKNVVSWTAIISGYIDVERFREAIDMFRRLVEMDLRPDSYTLVRVVSACNQLGDVENRDSIHRYIIETGMERNVFVGTSLVDMYVKCGNMERARSVFDGMPEKDIVSWSTMIQGYASNGLPREALDIFFRMQRENVKPDCYSMVGVLSACASLGALELGDWASGLMDRNDFLSNPILGTALIDMYAKCGNMASAWRVFKGMKERDLVVWNAAISGLAMNGHVDAAFALFGPSREIWDST</sequence>
<dbReference type="Gene3D" id="1.25.40.10">
    <property type="entry name" value="Tetratricopeptide repeat domain"/>
    <property type="match status" value="4"/>
</dbReference>
<evidence type="ECO:0000256" key="1">
    <source>
        <dbReference type="ARBA" id="ARBA00022737"/>
    </source>
</evidence>
<dbReference type="PANTHER" id="PTHR47926">
    <property type="entry name" value="PENTATRICOPEPTIDE REPEAT-CONTAINING PROTEIN"/>
    <property type="match status" value="1"/>
</dbReference>